<keyword evidence="13 15" id="KW-0030">Aminoacyl-tRNA synthetase</keyword>
<dbReference type="SMART" id="SM00874">
    <property type="entry name" value="B5"/>
    <property type="match status" value="1"/>
</dbReference>
<dbReference type="InterPro" id="IPR002547">
    <property type="entry name" value="tRNA-bd_dom"/>
</dbReference>
<dbReference type="SUPFAM" id="SSF56037">
    <property type="entry name" value="PheT/TilS domain"/>
    <property type="match status" value="1"/>
</dbReference>
<proteinExistence type="inferred from homology"/>
<dbReference type="Gene3D" id="3.30.56.10">
    <property type="match status" value="2"/>
</dbReference>
<keyword evidence="7 15" id="KW-0479">Metal-binding</keyword>
<dbReference type="InterPro" id="IPR033714">
    <property type="entry name" value="tRNA_bind_bactPheRS"/>
</dbReference>
<dbReference type="EC" id="6.1.1.20" evidence="15"/>
<dbReference type="Pfam" id="PF03147">
    <property type="entry name" value="FDX-ACB"/>
    <property type="match status" value="1"/>
</dbReference>
<evidence type="ECO:0000259" key="19">
    <source>
        <dbReference type="PROSITE" id="PS51483"/>
    </source>
</evidence>
<dbReference type="InterPro" id="IPR045060">
    <property type="entry name" value="Phe-tRNA-ligase_IIc_bsu"/>
</dbReference>
<feature type="binding site" evidence="15">
    <location>
        <position position="464"/>
    </location>
    <ligand>
        <name>Mg(2+)</name>
        <dbReference type="ChEBI" id="CHEBI:18420"/>
        <note>shared with alpha subunit</note>
    </ligand>
</feature>
<feature type="domain" description="FDX-ACB" evidence="18">
    <location>
        <begin position="711"/>
        <end position="804"/>
    </location>
</feature>
<dbReference type="Gene3D" id="3.30.930.10">
    <property type="entry name" value="Bira Bifunctional Protein, Domain 2"/>
    <property type="match status" value="1"/>
</dbReference>
<dbReference type="Pfam" id="PF17759">
    <property type="entry name" value="tRNA_synthFbeta"/>
    <property type="match status" value="1"/>
</dbReference>
<evidence type="ECO:0000313" key="21">
    <source>
        <dbReference type="Proteomes" id="UP000662783"/>
    </source>
</evidence>
<evidence type="ECO:0000256" key="2">
    <source>
        <dbReference type="ARBA" id="ARBA00008653"/>
    </source>
</evidence>
<dbReference type="GO" id="GO:0004826">
    <property type="term" value="F:phenylalanine-tRNA ligase activity"/>
    <property type="evidence" value="ECO:0007669"/>
    <property type="project" value="UniProtKB-UniRule"/>
</dbReference>
<dbReference type="InterPro" id="IPR012340">
    <property type="entry name" value="NA-bd_OB-fold"/>
</dbReference>
<dbReference type="AlphaFoldDB" id="A0A974WL59"/>
<feature type="binding site" evidence="15">
    <location>
        <position position="470"/>
    </location>
    <ligand>
        <name>Mg(2+)</name>
        <dbReference type="ChEBI" id="CHEBI:18420"/>
        <note>shared with alpha subunit</note>
    </ligand>
</feature>
<dbReference type="PANTHER" id="PTHR10947">
    <property type="entry name" value="PHENYLALANYL-TRNA SYNTHETASE BETA CHAIN AND LEUCINE-RICH REPEAT-CONTAINING PROTEIN 47"/>
    <property type="match status" value="1"/>
</dbReference>
<dbReference type="GO" id="GO:0005524">
    <property type="term" value="F:ATP binding"/>
    <property type="evidence" value="ECO:0007669"/>
    <property type="project" value="UniProtKB-UniRule"/>
</dbReference>
<dbReference type="SUPFAM" id="SSF46955">
    <property type="entry name" value="Putative DNA-binding domain"/>
    <property type="match status" value="1"/>
</dbReference>
<dbReference type="Gene3D" id="2.40.50.140">
    <property type="entry name" value="Nucleic acid-binding proteins"/>
    <property type="match status" value="1"/>
</dbReference>
<gene>
    <name evidence="15" type="primary">pheT</name>
    <name evidence="20" type="ORF">JR347_17730</name>
</gene>
<dbReference type="SUPFAM" id="SSF55681">
    <property type="entry name" value="Class II aaRS and biotin synthetases"/>
    <property type="match status" value="1"/>
</dbReference>
<keyword evidence="4 15" id="KW-0963">Cytoplasm</keyword>
<dbReference type="CDD" id="cd00769">
    <property type="entry name" value="PheRS_beta_core"/>
    <property type="match status" value="1"/>
</dbReference>
<keyword evidence="11 16" id="KW-0694">RNA-binding</keyword>
<dbReference type="InterPro" id="IPR004532">
    <property type="entry name" value="Phe-tRNA-ligase_IIc_bsu_bact"/>
</dbReference>
<dbReference type="SMART" id="SM00873">
    <property type="entry name" value="B3_4"/>
    <property type="match status" value="1"/>
</dbReference>
<keyword evidence="5 16" id="KW-0820">tRNA-binding</keyword>
<evidence type="ECO:0000256" key="5">
    <source>
        <dbReference type="ARBA" id="ARBA00022555"/>
    </source>
</evidence>
<feature type="domain" description="TRNA-binding" evidence="17">
    <location>
        <begin position="42"/>
        <end position="155"/>
    </location>
</feature>
<keyword evidence="9 15" id="KW-0067">ATP-binding</keyword>
<dbReference type="PROSITE" id="PS51447">
    <property type="entry name" value="FDX_ACB"/>
    <property type="match status" value="1"/>
</dbReference>
<dbReference type="Gene3D" id="3.30.70.380">
    <property type="entry name" value="Ferrodoxin-fold anticodon-binding domain"/>
    <property type="match status" value="1"/>
</dbReference>
<evidence type="ECO:0000256" key="15">
    <source>
        <dbReference type="HAMAP-Rule" id="MF_00283"/>
    </source>
</evidence>
<dbReference type="Proteomes" id="UP000662783">
    <property type="component" value="Chromosome"/>
</dbReference>
<dbReference type="InterPro" id="IPR005121">
    <property type="entry name" value="Fdx_antiC-bd"/>
</dbReference>
<keyword evidence="6 15" id="KW-0436">Ligase</keyword>
<accession>A0A974WL59</accession>
<evidence type="ECO:0000313" key="20">
    <source>
        <dbReference type="EMBL" id="QSE97398.1"/>
    </source>
</evidence>
<dbReference type="InterPro" id="IPR020825">
    <property type="entry name" value="Phe-tRNA_synthase-like_B3/B4"/>
</dbReference>
<evidence type="ECO:0000256" key="13">
    <source>
        <dbReference type="ARBA" id="ARBA00023146"/>
    </source>
</evidence>
<dbReference type="InterPro" id="IPR005146">
    <property type="entry name" value="B3/B4_tRNA-bd"/>
</dbReference>
<keyword evidence="21" id="KW-1185">Reference proteome</keyword>
<evidence type="ECO:0000256" key="10">
    <source>
        <dbReference type="ARBA" id="ARBA00022842"/>
    </source>
</evidence>
<dbReference type="SUPFAM" id="SSF50249">
    <property type="entry name" value="Nucleic acid-binding proteins"/>
    <property type="match status" value="1"/>
</dbReference>
<evidence type="ECO:0000256" key="14">
    <source>
        <dbReference type="ARBA" id="ARBA00049255"/>
    </source>
</evidence>
<evidence type="ECO:0000256" key="11">
    <source>
        <dbReference type="ARBA" id="ARBA00022884"/>
    </source>
</evidence>
<dbReference type="EMBL" id="CP070608">
    <property type="protein sequence ID" value="QSE97398.1"/>
    <property type="molecule type" value="Genomic_DNA"/>
</dbReference>
<dbReference type="GO" id="GO:0000049">
    <property type="term" value="F:tRNA binding"/>
    <property type="evidence" value="ECO:0007669"/>
    <property type="project" value="UniProtKB-UniRule"/>
</dbReference>
<comment type="cofactor">
    <cofactor evidence="15">
        <name>Mg(2+)</name>
        <dbReference type="ChEBI" id="CHEBI:18420"/>
    </cofactor>
    <text evidence="15">Binds 2 magnesium ions per tetramer.</text>
</comment>
<protein>
    <recommendedName>
        <fullName evidence="15">Phenylalanine--tRNA ligase beta subunit</fullName>
        <ecNumber evidence="15">6.1.1.20</ecNumber>
    </recommendedName>
    <alternativeName>
        <fullName evidence="15">Phenylalanyl-tRNA synthetase beta subunit</fullName>
        <shortName evidence="15">PheRS</shortName>
    </alternativeName>
</protein>
<evidence type="ECO:0000256" key="3">
    <source>
        <dbReference type="ARBA" id="ARBA00011209"/>
    </source>
</evidence>
<dbReference type="Pfam" id="PF03484">
    <property type="entry name" value="B5"/>
    <property type="match status" value="1"/>
</dbReference>
<evidence type="ECO:0000256" key="12">
    <source>
        <dbReference type="ARBA" id="ARBA00022917"/>
    </source>
</evidence>
<dbReference type="InterPro" id="IPR041616">
    <property type="entry name" value="PheRS_beta_core"/>
</dbReference>
<comment type="similarity">
    <text evidence="2 15">Belongs to the phenylalanyl-tRNA synthetase beta subunit family. Type 1 subfamily.</text>
</comment>
<dbReference type="NCBIfam" id="NF045760">
    <property type="entry name" value="YtpR"/>
    <property type="match status" value="1"/>
</dbReference>
<dbReference type="Pfam" id="PF03483">
    <property type="entry name" value="B3_4"/>
    <property type="match status" value="1"/>
</dbReference>
<sequence>MKISYNWLKEYIELNDSPEKIGKVLTDTGLEVESIEAFETVKGGLEGIVIGEVLTCEKHPNADKLKVTTVDIGHGQVSPIVCGAPNVAAGQKVIVATVNTTLYPTESEPFKIKKAKIRGEVSEGMICAEDEIGLGTSHAGIMILDTDLPNGTPASKYFNLENDHVFEIGLTPNRADATSHIGTARDLKAALGKEIKWPSVDAFKKDNDDLKIEVEVKNSEACPRYSGVTITNVKVADSPDWLKNKLKAIGLAPINNVVDITNFVLHEVGQPLHAFDAAQVKGSKVIVDTAKEGDKFITLDEKERRLKSNDLMICDANGAGMCIAGVFGGINSGVTESTNAVFLESAYFSPDYVRKTAQQHQLKTDASFRFERGTDPNITVYALKRAALLIKELAGGKISSDIIDIYPDPVKDFEVSVKYKNIQRLIGQDIAKDRIHSILESLDIKTEAKTEEGFTAIVAAYRVDVQREADVIEEILRVYGFNNIEISSSNGTDFLAEFPKTDRNKLQRTVSETLVGRGYYEVMTNSLTKPSYSESDPSVDQSEDVVILNKLSEDLGVLRQSMLYSLLEVAEHNINRKQTDLKLFEFGKTYKKAGDKYKESHRLAIAITGSKLGEHWSGKDAKVEFHDLSATINLLISRFTSKKLSSAVLHSEPFDYALQLSINSKVLATLGKVSKKAMKLCGVRQEIFFADIDWDLLLKQSNNNIVFEEVPKFPEVRRDLSLVLDKSVSFDQVLSLAESKERKLLKSINVFDVYEGDKIDAGKKAYAMSFILQDTNKTLTDKAIDKVMSNLMSGFENELGAIIRK</sequence>
<dbReference type="RefSeq" id="WP_205721909.1">
    <property type="nucleotide sequence ID" value="NZ_CP070608.1"/>
</dbReference>
<evidence type="ECO:0000256" key="16">
    <source>
        <dbReference type="PROSITE-ProRule" id="PRU00209"/>
    </source>
</evidence>
<dbReference type="InterPro" id="IPR005147">
    <property type="entry name" value="tRNA_synthase_B5-dom"/>
</dbReference>
<dbReference type="InterPro" id="IPR045864">
    <property type="entry name" value="aa-tRNA-synth_II/BPL/LPL"/>
</dbReference>
<dbReference type="InterPro" id="IPR036690">
    <property type="entry name" value="Fdx_antiC-bd_sf"/>
</dbReference>
<evidence type="ECO:0000256" key="7">
    <source>
        <dbReference type="ARBA" id="ARBA00022723"/>
    </source>
</evidence>
<evidence type="ECO:0000256" key="1">
    <source>
        <dbReference type="ARBA" id="ARBA00004496"/>
    </source>
</evidence>
<comment type="subunit">
    <text evidence="3 15">Tetramer of two alpha and two beta subunits.</text>
</comment>
<organism evidence="20 21">
    <name type="scientific">Fulvivirga lutea</name>
    <dbReference type="NCBI Taxonomy" id="2810512"/>
    <lineage>
        <taxon>Bacteria</taxon>
        <taxon>Pseudomonadati</taxon>
        <taxon>Bacteroidota</taxon>
        <taxon>Cytophagia</taxon>
        <taxon>Cytophagales</taxon>
        <taxon>Fulvivirgaceae</taxon>
        <taxon>Fulvivirga</taxon>
    </lineage>
</organism>
<name>A0A974WL59_9BACT</name>
<dbReference type="FunFam" id="2.40.50.140:FF:000045">
    <property type="entry name" value="Phenylalanine--tRNA ligase beta subunit"/>
    <property type="match status" value="1"/>
</dbReference>
<dbReference type="PROSITE" id="PS51483">
    <property type="entry name" value="B5"/>
    <property type="match status" value="1"/>
</dbReference>
<dbReference type="Pfam" id="PF01588">
    <property type="entry name" value="tRNA_bind"/>
    <property type="match status" value="1"/>
</dbReference>
<dbReference type="PANTHER" id="PTHR10947:SF0">
    <property type="entry name" value="PHENYLALANINE--TRNA LIGASE BETA SUBUNIT"/>
    <property type="match status" value="1"/>
</dbReference>
<reference evidence="20" key="1">
    <citation type="submission" date="2021-02" db="EMBL/GenBank/DDBJ databases">
        <title>Fulvivirga sp. S481 isolated from sea water.</title>
        <authorList>
            <person name="Bae S.S."/>
            <person name="Baek K."/>
        </authorList>
    </citation>
    <scope>NUCLEOTIDE SEQUENCE</scope>
    <source>
        <strain evidence="20">S481</strain>
    </source>
</reference>
<evidence type="ECO:0000259" key="17">
    <source>
        <dbReference type="PROSITE" id="PS50886"/>
    </source>
</evidence>
<dbReference type="GO" id="GO:0009328">
    <property type="term" value="C:phenylalanine-tRNA ligase complex"/>
    <property type="evidence" value="ECO:0007669"/>
    <property type="project" value="TreeGrafter"/>
</dbReference>
<comment type="catalytic activity">
    <reaction evidence="14 15">
        <text>tRNA(Phe) + L-phenylalanine + ATP = L-phenylalanyl-tRNA(Phe) + AMP + diphosphate + H(+)</text>
        <dbReference type="Rhea" id="RHEA:19413"/>
        <dbReference type="Rhea" id="RHEA-COMP:9668"/>
        <dbReference type="Rhea" id="RHEA-COMP:9699"/>
        <dbReference type="ChEBI" id="CHEBI:15378"/>
        <dbReference type="ChEBI" id="CHEBI:30616"/>
        <dbReference type="ChEBI" id="CHEBI:33019"/>
        <dbReference type="ChEBI" id="CHEBI:58095"/>
        <dbReference type="ChEBI" id="CHEBI:78442"/>
        <dbReference type="ChEBI" id="CHEBI:78531"/>
        <dbReference type="ChEBI" id="CHEBI:456215"/>
        <dbReference type="EC" id="6.1.1.20"/>
    </reaction>
</comment>
<evidence type="ECO:0000256" key="9">
    <source>
        <dbReference type="ARBA" id="ARBA00022840"/>
    </source>
</evidence>
<comment type="subcellular location">
    <subcellularLocation>
        <location evidence="1 15">Cytoplasm</location>
    </subcellularLocation>
</comment>
<feature type="binding site" evidence="15">
    <location>
        <position position="473"/>
    </location>
    <ligand>
        <name>Mg(2+)</name>
        <dbReference type="ChEBI" id="CHEBI:18420"/>
        <note>shared with alpha subunit</note>
    </ligand>
</feature>
<dbReference type="SMART" id="SM00896">
    <property type="entry name" value="FDX-ACB"/>
    <property type="match status" value="1"/>
</dbReference>
<evidence type="ECO:0000256" key="6">
    <source>
        <dbReference type="ARBA" id="ARBA00022598"/>
    </source>
</evidence>
<dbReference type="GO" id="GO:0006432">
    <property type="term" value="P:phenylalanyl-tRNA aminoacylation"/>
    <property type="evidence" value="ECO:0007669"/>
    <property type="project" value="UniProtKB-UniRule"/>
</dbReference>
<evidence type="ECO:0000259" key="18">
    <source>
        <dbReference type="PROSITE" id="PS51447"/>
    </source>
</evidence>
<dbReference type="KEGG" id="fuv:JR347_17730"/>
<dbReference type="NCBIfam" id="TIGR00472">
    <property type="entry name" value="pheT_bact"/>
    <property type="match status" value="1"/>
</dbReference>
<dbReference type="CDD" id="cd02796">
    <property type="entry name" value="tRNA_bind_bactPheRS"/>
    <property type="match status" value="1"/>
</dbReference>
<dbReference type="SUPFAM" id="SSF54991">
    <property type="entry name" value="Anticodon-binding domain of PheRS"/>
    <property type="match status" value="1"/>
</dbReference>
<feature type="domain" description="B5" evidence="19">
    <location>
        <begin position="410"/>
        <end position="486"/>
    </location>
</feature>
<dbReference type="InterPro" id="IPR009061">
    <property type="entry name" value="DNA-bd_dom_put_sf"/>
</dbReference>
<dbReference type="FunFam" id="3.30.70.380:FF:000001">
    <property type="entry name" value="Phenylalanine--tRNA ligase beta subunit"/>
    <property type="match status" value="1"/>
</dbReference>
<dbReference type="FunFam" id="3.50.40.10:FF:000001">
    <property type="entry name" value="Phenylalanine--tRNA ligase beta subunit"/>
    <property type="match status" value="1"/>
</dbReference>
<evidence type="ECO:0000256" key="4">
    <source>
        <dbReference type="ARBA" id="ARBA00022490"/>
    </source>
</evidence>
<keyword evidence="10 15" id="KW-0460">Magnesium</keyword>
<dbReference type="PROSITE" id="PS50886">
    <property type="entry name" value="TRBD"/>
    <property type="match status" value="1"/>
</dbReference>
<dbReference type="Gene3D" id="3.50.40.10">
    <property type="entry name" value="Phenylalanyl-trna Synthetase, Chain B, domain 3"/>
    <property type="match status" value="1"/>
</dbReference>
<evidence type="ECO:0000256" key="8">
    <source>
        <dbReference type="ARBA" id="ARBA00022741"/>
    </source>
</evidence>
<dbReference type="HAMAP" id="MF_00283">
    <property type="entry name" value="Phe_tRNA_synth_beta1"/>
    <property type="match status" value="1"/>
</dbReference>
<dbReference type="GO" id="GO:0000287">
    <property type="term" value="F:magnesium ion binding"/>
    <property type="evidence" value="ECO:0007669"/>
    <property type="project" value="UniProtKB-UniRule"/>
</dbReference>
<keyword evidence="8 15" id="KW-0547">Nucleotide-binding</keyword>
<keyword evidence="12 15" id="KW-0648">Protein biosynthesis</keyword>
<feature type="binding site" evidence="15">
    <location>
        <position position="474"/>
    </location>
    <ligand>
        <name>Mg(2+)</name>
        <dbReference type="ChEBI" id="CHEBI:18420"/>
        <note>shared with alpha subunit</note>
    </ligand>
</feature>